<accession>A0A1R0GZ68</accession>
<dbReference type="GO" id="GO:0009088">
    <property type="term" value="P:threonine biosynthetic process"/>
    <property type="evidence" value="ECO:0007669"/>
    <property type="project" value="UniProtKB-UniPathway"/>
</dbReference>
<dbReference type="InterPro" id="IPR000634">
    <property type="entry name" value="Ser/Thr_deHydtase_PyrdxlP-BS"/>
</dbReference>
<dbReference type="AlphaFoldDB" id="A0A1R0GZ68"/>
<proteinExistence type="inferred from homology"/>
<gene>
    <name evidence="12" type="ORF">AYI68_g3749</name>
</gene>
<evidence type="ECO:0000256" key="4">
    <source>
        <dbReference type="ARBA" id="ARBA00013028"/>
    </source>
</evidence>
<evidence type="ECO:0000256" key="7">
    <source>
        <dbReference type="ARBA" id="ARBA00022898"/>
    </source>
</evidence>
<dbReference type="FunFam" id="3.90.1380.10:FF:000003">
    <property type="entry name" value="THR4p Threonine synthase"/>
    <property type="match status" value="1"/>
</dbReference>
<comment type="cofactor">
    <cofactor evidence="1 9">
        <name>pyridoxal 5'-phosphate</name>
        <dbReference type="ChEBI" id="CHEBI:597326"/>
    </cofactor>
</comment>
<dbReference type="SUPFAM" id="SSF53686">
    <property type="entry name" value="Tryptophan synthase beta subunit-like PLP-dependent enzymes"/>
    <property type="match status" value="1"/>
</dbReference>
<keyword evidence="13" id="KW-1185">Reference proteome</keyword>
<dbReference type="EC" id="4.2.3.1" evidence="4"/>
<dbReference type="GO" id="GO:0030170">
    <property type="term" value="F:pyridoxal phosphate binding"/>
    <property type="evidence" value="ECO:0007669"/>
    <property type="project" value="InterPro"/>
</dbReference>
<dbReference type="PROSITE" id="PS00165">
    <property type="entry name" value="DEHYDRATASE_SER_THR"/>
    <property type="match status" value="1"/>
</dbReference>
<comment type="pathway">
    <text evidence="2">Amino-acid biosynthesis; L-threonine biosynthesis; L-threonine from L-aspartate: step 5/5.</text>
</comment>
<dbReference type="FunFam" id="3.40.50.1100:FF:000024">
    <property type="entry name" value="Probable threonine synthase"/>
    <property type="match status" value="1"/>
</dbReference>
<dbReference type="NCBIfam" id="TIGR00260">
    <property type="entry name" value="thrC"/>
    <property type="match status" value="1"/>
</dbReference>
<evidence type="ECO:0000259" key="11">
    <source>
        <dbReference type="Pfam" id="PF14821"/>
    </source>
</evidence>
<keyword evidence="6" id="KW-0791">Threonine biosynthesis</keyword>
<protein>
    <recommendedName>
        <fullName evidence="4">threonine synthase</fullName>
        <ecNumber evidence="4">4.2.3.1</ecNumber>
    </recommendedName>
</protein>
<dbReference type="OrthoDB" id="5203861at2759"/>
<dbReference type="InterPro" id="IPR051166">
    <property type="entry name" value="Threonine_Synthase"/>
</dbReference>
<evidence type="ECO:0000256" key="8">
    <source>
        <dbReference type="ARBA" id="ARBA00023239"/>
    </source>
</evidence>
<feature type="domain" description="Threonine synthase N-terminal" evidence="11">
    <location>
        <begin position="3"/>
        <end position="81"/>
    </location>
</feature>
<evidence type="ECO:0000259" key="10">
    <source>
        <dbReference type="Pfam" id="PF00291"/>
    </source>
</evidence>
<dbReference type="Pfam" id="PF14821">
    <property type="entry name" value="Thr_synth_N"/>
    <property type="match status" value="1"/>
</dbReference>
<comment type="similarity">
    <text evidence="3">Belongs to the threonine synthase family.</text>
</comment>
<evidence type="ECO:0000256" key="1">
    <source>
        <dbReference type="ARBA" id="ARBA00001933"/>
    </source>
</evidence>
<dbReference type="InterPro" id="IPR036052">
    <property type="entry name" value="TrpB-like_PALP_sf"/>
</dbReference>
<dbReference type="InterPro" id="IPR029144">
    <property type="entry name" value="Thr_synth_N"/>
</dbReference>
<evidence type="ECO:0000256" key="5">
    <source>
        <dbReference type="ARBA" id="ARBA00022605"/>
    </source>
</evidence>
<dbReference type="Gene3D" id="3.90.1380.10">
    <property type="entry name" value="Threonine synthase, N-terminal domain"/>
    <property type="match status" value="1"/>
</dbReference>
<dbReference type="STRING" id="133383.A0A1R0GZ68"/>
<evidence type="ECO:0000256" key="6">
    <source>
        <dbReference type="ARBA" id="ARBA00022697"/>
    </source>
</evidence>
<reference evidence="12 13" key="1">
    <citation type="journal article" date="2016" name="Mol. Biol. Evol.">
        <title>Genome-Wide Survey of Gut Fungi (Harpellales) Reveals the First Horizontally Transferred Ubiquitin Gene from a Mosquito Host.</title>
        <authorList>
            <person name="Wang Y."/>
            <person name="White M.M."/>
            <person name="Kvist S."/>
            <person name="Moncalvo J.M."/>
        </authorList>
    </citation>
    <scope>NUCLEOTIDE SEQUENCE [LARGE SCALE GENOMIC DNA]</scope>
    <source>
        <strain evidence="12 13">ALG-7-W6</strain>
    </source>
</reference>
<keyword evidence="5" id="KW-0028">Amino-acid biosynthesis</keyword>
<evidence type="ECO:0000313" key="12">
    <source>
        <dbReference type="EMBL" id="OLY82138.1"/>
    </source>
</evidence>
<dbReference type="UniPathway" id="UPA00050">
    <property type="reaction ID" value="UER00065"/>
</dbReference>
<evidence type="ECO:0000256" key="2">
    <source>
        <dbReference type="ARBA" id="ARBA00004979"/>
    </source>
</evidence>
<organism evidence="12 13">
    <name type="scientific">Smittium mucronatum</name>
    <dbReference type="NCBI Taxonomy" id="133383"/>
    <lineage>
        <taxon>Eukaryota</taxon>
        <taxon>Fungi</taxon>
        <taxon>Fungi incertae sedis</taxon>
        <taxon>Zoopagomycota</taxon>
        <taxon>Kickxellomycotina</taxon>
        <taxon>Harpellomycetes</taxon>
        <taxon>Harpellales</taxon>
        <taxon>Legeriomycetaceae</taxon>
        <taxon>Smittium</taxon>
    </lineage>
</organism>
<evidence type="ECO:0000313" key="13">
    <source>
        <dbReference type="Proteomes" id="UP000187455"/>
    </source>
</evidence>
<dbReference type="InterPro" id="IPR037158">
    <property type="entry name" value="Thr_synth_N_sf"/>
</dbReference>
<dbReference type="InterPro" id="IPR004450">
    <property type="entry name" value="Thr_synthase-like"/>
</dbReference>
<dbReference type="CDD" id="cd01560">
    <property type="entry name" value="Thr-synth_2"/>
    <property type="match status" value="1"/>
</dbReference>
<dbReference type="Pfam" id="PF00291">
    <property type="entry name" value="PALP"/>
    <property type="match status" value="1"/>
</dbReference>
<feature type="domain" description="Tryptophan synthase beta chain-like PALP" evidence="10">
    <location>
        <begin position="90"/>
        <end position="315"/>
    </location>
</feature>
<dbReference type="GO" id="GO:0004795">
    <property type="term" value="F:threonine synthase activity"/>
    <property type="evidence" value="ECO:0007669"/>
    <property type="project" value="UniProtKB-EC"/>
</dbReference>
<keyword evidence="8" id="KW-0456">Lyase</keyword>
<keyword evidence="7 9" id="KW-0663">Pyridoxal phosphate</keyword>
<feature type="modified residue" description="N6-(pyridoxal phosphate)lysine" evidence="9">
    <location>
        <position position="115"/>
    </location>
</feature>
<evidence type="ECO:0000256" key="9">
    <source>
        <dbReference type="PIRSR" id="PIRSR604450-51"/>
    </source>
</evidence>
<sequence length="516" mass="57774">MLYRSTRGKASGFTFEEAVMTGLASDGGLFIPNEIPKLPADFLTTWKDYTFSELSLQVLSLFISESEIPRSDLKRIIDASYSTFTNKDITPLVQIDKEKDLWILELFHGPTFAFKDVALQFLGNLFEFFLKRKNSSRKSPTDPLHRLTIVGATSGDTGGAAIYGLKGKENVSVFIMHPNNRVSPIQKAQMTTVLDANIHNIAIEGTFDDCQDIVKALFGREDFRVKHSLGAINSINWARILAQTVYYFQAYFTLVRAGHVDPKIVFFTPTGNFGDILAGYYAAKLGLPVSRLVVSTNSNDIIYRFFKTGFYQKGAAGVLATPSPAMDILVSSNFERFCWYLAYQCEATGKTEQERIDQAGHIITKWMDDLKTTGKFQVSPASLEMARKELDSGTTSDEDTYQTINEYYSVSDSSTKVKYLLDPHTAVGVHLSDIMRSELASDLGYSNYTSVCLSTAHPSKFVEAVEHSLKPDFPEFDINPLLPEQFVGIFNKTQRCEYLPNDIDAVAKFIESKVDY</sequence>
<dbReference type="Pfam" id="PF24857">
    <property type="entry name" value="THR4_C"/>
    <property type="match status" value="1"/>
</dbReference>
<comment type="caution">
    <text evidence="12">The sequence shown here is derived from an EMBL/GenBank/DDBJ whole genome shotgun (WGS) entry which is preliminary data.</text>
</comment>
<name>A0A1R0GZ68_9FUNG</name>
<dbReference type="PANTHER" id="PTHR42690:SF1">
    <property type="entry name" value="THREONINE SYNTHASE-LIKE 2"/>
    <property type="match status" value="1"/>
</dbReference>
<evidence type="ECO:0000256" key="3">
    <source>
        <dbReference type="ARBA" id="ARBA00005517"/>
    </source>
</evidence>
<dbReference type="PANTHER" id="PTHR42690">
    <property type="entry name" value="THREONINE SYNTHASE FAMILY MEMBER"/>
    <property type="match status" value="1"/>
</dbReference>
<dbReference type="InterPro" id="IPR001926">
    <property type="entry name" value="TrpB-like_PALP"/>
</dbReference>
<dbReference type="Gene3D" id="3.40.50.1100">
    <property type="match status" value="2"/>
</dbReference>
<dbReference type="Proteomes" id="UP000187455">
    <property type="component" value="Unassembled WGS sequence"/>
</dbReference>
<dbReference type="EMBL" id="LSSL01001872">
    <property type="protein sequence ID" value="OLY82138.1"/>
    <property type="molecule type" value="Genomic_DNA"/>
</dbReference>